<dbReference type="Proteomes" id="UP000614741">
    <property type="component" value="Unassembled WGS sequence"/>
</dbReference>
<name>A0ABQ4DM62_9CELL</name>
<comment type="similarity">
    <text evidence="1">Belongs to the bacterial solute-binding protein 1 family.</text>
</comment>
<feature type="chain" id="PRO_5047164562" evidence="5">
    <location>
        <begin position="28"/>
        <end position="430"/>
    </location>
</feature>
<evidence type="ECO:0000256" key="3">
    <source>
        <dbReference type="ARBA" id="ARBA00022729"/>
    </source>
</evidence>
<organism evidence="6 7">
    <name type="scientific">Cellulomonas phragmiteti</name>
    <dbReference type="NCBI Taxonomy" id="478780"/>
    <lineage>
        <taxon>Bacteria</taxon>
        <taxon>Bacillati</taxon>
        <taxon>Actinomycetota</taxon>
        <taxon>Actinomycetes</taxon>
        <taxon>Micrococcales</taxon>
        <taxon>Cellulomonadaceae</taxon>
        <taxon>Cellulomonas</taxon>
    </lineage>
</organism>
<evidence type="ECO:0000313" key="7">
    <source>
        <dbReference type="Proteomes" id="UP000614741"/>
    </source>
</evidence>
<gene>
    <name evidence="6" type="ORF">Cph01nite_21850</name>
</gene>
<feature type="region of interest" description="Disordered" evidence="4">
    <location>
        <begin position="396"/>
        <end position="415"/>
    </location>
</feature>
<evidence type="ECO:0000256" key="2">
    <source>
        <dbReference type="ARBA" id="ARBA00022448"/>
    </source>
</evidence>
<evidence type="ECO:0000256" key="4">
    <source>
        <dbReference type="SAM" id="MobiDB-lite"/>
    </source>
</evidence>
<accession>A0ABQ4DM62</accession>
<evidence type="ECO:0000313" key="6">
    <source>
        <dbReference type="EMBL" id="GIG40423.1"/>
    </source>
</evidence>
<dbReference type="EMBL" id="BONP01000011">
    <property type="protein sequence ID" value="GIG40423.1"/>
    <property type="molecule type" value="Genomic_DNA"/>
</dbReference>
<dbReference type="PANTHER" id="PTHR30061">
    <property type="entry name" value="MALTOSE-BINDING PERIPLASMIC PROTEIN"/>
    <property type="match status" value="1"/>
</dbReference>
<proteinExistence type="inferred from homology"/>
<evidence type="ECO:0000256" key="5">
    <source>
        <dbReference type="SAM" id="SignalP"/>
    </source>
</evidence>
<dbReference type="Pfam" id="PF01547">
    <property type="entry name" value="SBP_bac_1"/>
    <property type="match status" value="1"/>
</dbReference>
<evidence type="ECO:0000256" key="1">
    <source>
        <dbReference type="ARBA" id="ARBA00008520"/>
    </source>
</evidence>
<keyword evidence="3 5" id="KW-0732">Signal</keyword>
<dbReference type="PANTHER" id="PTHR30061:SF50">
    <property type="entry name" value="MALTOSE_MALTODEXTRIN-BINDING PERIPLASMIC PROTEIN"/>
    <property type="match status" value="1"/>
</dbReference>
<keyword evidence="2" id="KW-0813">Transport</keyword>
<reference evidence="6 7" key="1">
    <citation type="submission" date="2021-01" db="EMBL/GenBank/DDBJ databases">
        <title>Whole genome shotgun sequence of Cellulomonas phragmiteti NBRC 110785.</title>
        <authorList>
            <person name="Komaki H."/>
            <person name="Tamura T."/>
        </authorList>
    </citation>
    <scope>NUCLEOTIDE SEQUENCE [LARGE SCALE GENOMIC DNA]</scope>
    <source>
        <strain evidence="6 7">NBRC 110785</strain>
    </source>
</reference>
<dbReference type="SUPFAM" id="SSF53850">
    <property type="entry name" value="Periplasmic binding protein-like II"/>
    <property type="match status" value="1"/>
</dbReference>
<comment type="caution">
    <text evidence="6">The sequence shown here is derived from an EMBL/GenBank/DDBJ whole genome shotgun (WGS) entry which is preliminary data.</text>
</comment>
<sequence>MTLVRRRAALLALALAAPLAACATAEAGPPTLLWYINPDSGGQARIAAQCTQESDGAYRLQTALLPRDSPSQREQLVRRLAAGDGSIDLMSIDPPFIPEFANADFLAPVPDDVAQAVTQDVAEGAVAGASFDDELVTVPFWANTQLLWYRRSVAEAAGLDMSQPVTWDQVVEAAASQDVTVAVQGVRAESLTVWVNALVESAGGHILENPEEQDPQEVVPSLDSDAGRVAAQIMADLAAAGVGGAQLSNANEDINASMFEGSSAGFMVNWPFVWPRAQAAVEGGSLEQSALDDIGWAMYPQAVAGEQARPPYGGINLGVGAFSDHVDLAFEAAQCIADPQKQAEYFLSDGNPPASLTAFDDPEVQDTFPMADVIRESLQNAAPRPQTPFYNEVSSSVQRTWHPPGAASPETSPRRADQLIADVLQGRALL</sequence>
<keyword evidence="7" id="KW-1185">Reference proteome</keyword>
<dbReference type="InterPro" id="IPR006059">
    <property type="entry name" value="SBP"/>
</dbReference>
<dbReference type="Gene3D" id="3.40.190.10">
    <property type="entry name" value="Periplasmic binding protein-like II"/>
    <property type="match status" value="2"/>
</dbReference>
<feature type="signal peptide" evidence="5">
    <location>
        <begin position="1"/>
        <end position="27"/>
    </location>
</feature>
<protein>
    <submittedName>
        <fullName evidence="6">ABC transporter substrate-binding protein</fullName>
    </submittedName>
</protein>